<dbReference type="PANTHER" id="PTHR43739">
    <property type="entry name" value="XYLOGLUCANASE (EUROFUNG)"/>
    <property type="match status" value="1"/>
</dbReference>
<reference evidence="1" key="1">
    <citation type="submission" date="2018-05" db="EMBL/GenBank/DDBJ databases">
        <authorList>
            <person name="Lanie J.A."/>
            <person name="Ng W.-L."/>
            <person name="Kazmierczak K.M."/>
            <person name="Andrzejewski T.M."/>
            <person name="Davidsen T.M."/>
            <person name="Wayne K.J."/>
            <person name="Tettelin H."/>
            <person name="Glass J.I."/>
            <person name="Rusch D."/>
            <person name="Podicherti R."/>
            <person name="Tsui H.-C.T."/>
            <person name="Winkler M.E."/>
        </authorList>
    </citation>
    <scope>NUCLEOTIDE SEQUENCE</scope>
</reference>
<dbReference type="SUPFAM" id="SSF110296">
    <property type="entry name" value="Oligoxyloglucan reducing end-specific cellobiohydrolase"/>
    <property type="match status" value="1"/>
</dbReference>
<dbReference type="SUPFAM" id="SSF50939">
    <property type="entry name" value="Sialidases"/>
    <property type="match status" value="1"/>
</dbReference>
<dbReference type="EMBL" id="UINC01091788">
    <property type="protein sequence ID" value="SVC44822.1"/>
    <property type="molecule type" value="Genomic_DNA"/>
</dbReference>
<protein>
    <recommendedName>
        <fullName evidence="2">Sortilin N-terminal domain-containing protein</fullName>
    </recommendedName>
</protein>
<feature type="non-terminal residue" evidence="1">
    <location>
        <position position="387"/>
    </location>
</feature>
<accession>A0A382MBL1</accession>
<evidence type="ECO:0000313" key="1">
    <source>
        <dbReference type="EMBL" id="SVC44822.1"/>
    </source>
</evidence>
<gene>
    <name evidence="1" type="ORF">METZ01_LOCUS297676</name>
</gene>
<dbReference type="CDD" id="cd15482">
    <property type="entry name" value="Sialidase_non-viral"/>
    <property type="match status" value="1"/>
</dbReference>
<sequence length="387" mass="43726">VILDPRNSDVVYVGAQGPAWGDTKERGIFKTVDGGKTWEKILYVNEKTGIGELVMDPSNPNKLIANMWEFRRWPWFFKSGGEGSGMHITFDGGKTWEQRTDKDGLPAGELGKMGIAIAPSNPDIIYALIESKKNAIYKSEDGGFKWSKVTEKNIGGRPFYYAEIYVDVVNENRIYNLHSTVTVSNDGGNTFSQLMTAYGDDGVHPDHHAFWGHPQDPNFLMEGNDGGLNISKDRGKTWRFAENLPLAQFYHINYDMEWPYNVYGGMQDNGSWRGPAYVWRSGGIRNAYWEELFFGDGFDVVPHPGNSRFGYAMSQGGSLGRYDLVTGHTQTIKPVHPEMVDLRFNWNAGIAQDPFNENTIYYGSQFLHKSRDRGENWEIISPDLTTN</sequence>
<dbReference type="InterPro" id="IPR036278">
    <property type="entry name" value="Sialidase_sf"/>
</dbReference>
<feature type="non-terminal residue" evidence="1">
    <location>
        <position position="1"/>
    </location>
</feature>
<dbReference type="Gene3D" id="2.130.10.10">
    <property type="entry name" value="YVTN repeat-like/Quinoprotein amine dehydrogenase"/>
    <property type="match status" value="3"/>
</dbReference>
<organism evidence="1">
    <name type="scientific">marine metagenome</name>
    <dbReference type="NCBI Taxonomy" id="408172"/>
    <lineage>
        <taxon>unclassified sequences</taxon>
        <taxon>metagenomes</taxon>
        <taxon>ecological metagenomes</taxon>
    </lineage>
</organism>
<dbReference type="AlphaFoldDB" id="A0A382MBL1"/>
<dbReference type="InterPro" id="IPR052025">
    <property type="entry name" value="Xyloglucanase_GH74"/>
</dbReference>
<proteinExistence type="predicted"/>
<dbReference type="InterPro" id="IPR015943">
    <property type="entry name" value="WD40/YVTN_repeat-like_dom_sf"/>
</dbReference>
<dbReference type="GO" id="GO:0010411">
    <property type="term" value="P:xyloglucan metabolic process"/>
    <property type="evidence" value="ECO:0007669"/>
    <property type="project" value="TreeGrafter"/>
</dbReference>
<dbReference type="PANTHER" id="PTHR43739:SF5">
    <property type="entry name" value="EXO-ALPHA-SIALIDASE"/>
    <property type="match status" value="1"/>
</dbReference>
<evidence type="ECO:0008006" key="2">
    <source>
        <dbReference type="Google" id="ProtNLM"/>
    </source>
</evidence>
<name>A0A382MBL1_9ZZZZ</name>